<accession>A0A0P9PHE1</accession>
<dbReference type="Proteomes" id="UP000269044">
    <property type="component" value="Unassembled WGS sequence"/>
</dbReference>
<evidence type="ECO:0000313" key="1">
    <source>
        <dbReference type="EMBL" id="RMQ20190.1"/>
    </source>
</evidence>
<comment type="caution">
    <text evidence="1">The sequence shown here is derived from an EMBL/GenBank/DDBJ whole genome shotgun (WGS) entry which is preliminary data.</text>
</comment>
<name>A0A0P9PHE1_9PSED</name>
<evidence type="ECO:0000313" key="2">
    <source>
        <dbReference type="Proteomes" id="UP000269044"/>
    </source>
</evidence>
<dbReference type="RefSeq" id="WP_057436958.1">
    <property type="nucleotide sequence ID" value="NZ_LJQH01000290.1"/>
</dbReference>
<gene>
    <name evidence="1" type="ORF">ALQ08_00157</name>
</gene>
<organism evidence="1 2">
    <name type="scientific">Pseudomonas syringae pv. delphinii</name>
    <dbReference type="NCBI Taxonomy" id="192088"/>
    <lineage>
        <taxon>Bacteria</taxon>
        <taxon>Pseudomonadati</taxon>
        <taxon>Pseudomonadota</taxon>
        <taxon>Gammaproteobacteria</taxon>
        <taxon>Pseudomonadales</taxon>
        <taxon>Pseudomonadaceae</taxon>
        <taxon>Pseudomonas</taxon>
    </lineage>
</organism>
<dbReference type="EMBL" id="RBRA01000253">
    <property type="protein sequence ID" value="RMQ20190.1"/>
    <property type="molecule type" value="Genomic_DNA"/>
</dbReference>
<dbReference type="AlphaFoldDB" id="A0A0P9PHE1"/>
<sequence length="75" mass="8091">MATATPDSKIANALGLIDTAQHPMDVRFATAYATGYIDALYYAKLVAAPAVQCYRDDAQTRRARRLTELGVGDQG</sequence>
<proteinExistence type="predicted"/>
<reference evidence="1 2" key="1">
    <citation type="submission" date="2018-08" db="EMBL/GenBank/DDBJ databases">
        <title>Recombination of ecologically and evolutionarily significant loci maintains genetic cohesion in the Pseudomonas syringae species complex.</title>
        <authorList>
            <person name="Dillon M."/>
            <person name="Thakur S."/>
            <person name="Almeida R.N.D."/>
            <person name="Weir B.S."/>
            <person name="Guttman D.S."/>
        </authorList>
    </citation>
    <scope>NUCLEOTIDE SEQUENCE [LARGE SCALE GENOMIC DNA]</scope>
    <source>
        <strain evidence="1 2">ICMP 13052</strain>
    </source>
</reference>
<protein>
    <submittedName>
        <fullName evidence="1">Uncharacterized protein</fullName>
    </submittedName>
</protein>